<dbReference type="EMBL" id="BMDY01000001">
    <property type="protein sequence ID" value="GGA92625.1"/>
    <property type="molecule type" value="Genomic_DNA"/>
</dbReference>
<organism evidence="1 2">
    <name type="scientific">Agarivorans gilvus</name>
    <dbReference type="NCBI Taxonomy" id="680279"/>
    <lineage>
        <taxon>Bacteria</taxon>
        <taxon>Pseudomonadati</taxon>
        <taxon>Pseudomonadota</taxon>
        <taxon>Gammaproteobacteria</taxon>
        <taxon>Alteromonadales</taxon>
        <taxon>Alteromonadaceae</taxon>
        <taxon>Agarivorans</taxon>
    </lineage>
</organism>
<dbReference type="PANTHER" id="PTHR13887:SF54">
    <property type="entry name" value="DSBA FAMILY PROTEIN"/>
    <property type="match status" value="1"/>
</dbReference>
<protein>
    <submittedName>
        <fullName evidence="1">DsbA family protein</fullName>
    </submittedName>
</protein>
<gene>
    <name evidence="1" type="ORF">GCM10007414_01570</name>
</gene>
<name>A0ABQ1HUT2_9ALTE</name>
<dbReference type="InterPro" id="IPR036249">
    <property type="entry name" value="Thioredoxin-like_sf"/>
</dbReference>
<dbReference type="CDD" id="cd03025">
    <property type="entry name" value="DsbA_FrnE_like"/>
    <property type="match status" value="1"/>
</dbReference>
<dbReference type="Pfam" id="PF13743">
    <property type="entry name" value="Thioredoxin_5"/>
    <property type="match status" value="1"/>
</dbReference>
<proteinExistence type="predicted"/>
<reference evidence="2" key="1">
    <citation type="journal article" date="2019" name="Int. J. Syst. Evol. Microbiol.">
        <title>The Global Catalogue of Microorganisms (GCM) 10K type strain sequencing project: providing services to taxonomists for standard genome sequencing and annotation.</title>
        <authorList>
            <consortium name="The Broad Institute Genomics Platform"/>
            <consortium name="The Broad Institute Genome Sequencing Center for Infectious Disease"/>
            <person name="Wu L."/>
            <person name="Ma J."/>
        </authorList>
    </citation>
    <scope>NUCLEOTIDE SEQUENCE [LARGE SCALE GENOMIC DNA]</scope>
    <source>
        <strain evidence="2">CGMCC 1.10131</strain>
    </source>
</reference>
<comment type="caution">
    <text evidence="1">The sequence shown here is derived from an EMBL/GenBank/DDBJ whole genome shotgun (WGS) entry which is preliminary data.</text>
</comment>
<sequence length="202" mass="22901">MALVYYVHDPMCSWCWGYKPRLAELEQALPPGVDLVYLLGGLAADTEQPMPQEMQQFLQQTWRKIALQLGTQFNHDFWHLNSPKRSTYPANRAVLAAEKQAAGKAMISAIQQAYYLQAKNPSEFEVLVALAEQLNLDKQQFIADMQSEALNQQLMEQIEFARSLPIQGFPSLVLSQHGQQQALPLDYLDAQVTLEHLARLMA</sequence>
<keyword evidence="2" id="KW-1185">Reference proteome</keyword>
<evidence type="ECO:0000313" key="1">
    <source>
        <dbReference type="EMBL" id="GGA92625.1"/>
    </source>
</evidence>
<dbReference type="Proteomes" id="UP000651977">
    <property type="component" value="Unassembled WGS sequence"/>
</dbReference>
<dbReference type="Gene3D" id="3.40.30.10">
    <property type="entry name" value="Glutaredoxin"/>
    <property type="match status" value="1"/>
</dbReference>
<dbReference type="PANTHER" id="PTHR13887">
    <property type="entry name" value="GLUTATHIONE S-TRANSFERASE KAPPA"/>
    <property type="match status" value="1"/>
</dbReference>
<evidence type="ECO:0000313" key="2">
    <source>
        <dbReference type="Proteomes" id="UP000651977"/>
    </source>
</evidence>
<accession>A0ABQ1HUT2</accession>
<dbReference type="Gene3D" id="1.10.472.60">
    <property type="entry name" value="putative protein disulfide isomerase domain"/>
    <property type="match status" value="1"/>
</dbReference>
<dbReference type="SUPFAM" id="SSF52833">
    <property type="entry name" value="Thioredoxin-like"/>
    <property type="match status" value="1"/>
</dbReference>
<dbReference type="RefSeq" id="WP_055731772.1">
    <property type="nucleotide sequence ID" value="NZ_BMDY01000001.1"/>
</dbReference>